<keyword evidence="2" id="KW-0812">Transmembrane</keyword>
<feature type="transmembrane region" description="Helical" evidence="2">
    <location>
        <begin position="6"/>
        <end position="23"/>
    </location>
</feature>
<evidence type="ECO:0000313" key="4">
    <source>
        <dbReference type="Proteomes" id="UP000219813"/>
    </source>
</evidence>
<feature type="repeat" description="WD" evidence="1">
    <location>
        <begin position="361"/>
        <end position="397"/>
    </location>
</feature>
<keyword evidence="2" id="KW-0472">Membrane</keyword>
<dbReference type="AlphaFoldDB" id="A0A1D3JJF7"/>
<dbReference type="GO" id="GO:0005783">
    <property type="term" value="C:endoplasmic reticulum"/>
    <property type="evidence" value="ECO:0007669"/>
    <property type="project" value="TreeGrafter"/>
</dbReference>
<dbReference type="SUPFAM" id="SSF50978">
    <property type="entry name" value="WD40 repeat-like"/>
    <property type="match status" value="1"/>
</dbReference>
<dbReference type="RefSeq" id="XP_028859662.1">
    <property type="nucleotide sequence ID" value="XM_029003205.1"/>
</dbReference>
<dbReference type="PANTHER" id="PTHR44321:SF1">
    <property type="entry name" value="TRANSDUCIN BETA-LIKE PROTEIN 2"/>
    <property type="match status" value="1"/>
</dbReference>
<accession>A0A1D3JJF7</accession>
<dbReference type="SMART" id="SM00320">
    <property type="entry name" value="WD40"/>
    <property type="match status" value="4"/>
</dbReference>
<evidence type="ECO:0000256" key="1">
    <source>
        <dbReference type="PROSITE-ProRule" id="PRU00221"/>
    </source>
</evidence>
<dbReference type="GO" id="GO:0030968">
    <property type="term" value="P:endoplasmic reticulum unfolded protein response"/>
    <property type="evidence" value="ECO:0007669"/>
    <property type="project" value="TreeGrafter"/>
</dbReference>
<dbReference type="OMA" id="LFLTWAN"/>
<reference evidence="3 4" key="1">
    <citation type="submission" date="2016-06" db="EMBL/GenBank/DDBJ databases">
        <authorList>
            <consortium name="Pathogen Informatics"/>
        </authorList>
    </citation>
    <scope>NUCLEOTIDE SEQUENCE [LARGE SCALE GENOMIC DNA]</scope>
</reference>
<dbReference type="Proteomes" id="UP000219813">
    <property type="component" value="Chromosome 4"/>
</dbReference>
<dbReference type="PROSITE" id="PS50294">
    <property type="entry name" value="WD_REPEATS_REGION"/>
    <property type="match status" value="1"/>
</dbReference>
<dbReference type="GeneID" id="39867037"/>
<keyword evidence="4" id="KW-1185">Reference proteome</keyword>
<dbReference type="InterPro" id="IPR042410">
    <property type="entry name" value="WBSCR13"/>
</dbReference>
<sequence>MTTIFIFSICIIIFTILLGILFDKRRTKAHKIKTDNKTKRRSTELPKQKKMTAISTNKNASITKTAINSTPHSMFDRCVASLKGNNYPVSVCVNGKYGIIAVSCNNGNLQVYKIKKEGTNNIILTKKLDEVFSCIDIDKDACHLIAVSELYSTLRIFKIETTENGIKNLHLTLNGRKELHKRNVKFLYVHNNSFILTGAELDDTEVKLWNMKGELLKTLSIKQVYNHDYAISKTPRFFGVACWSADIKVFEIKLKENVFQNIEKVIDLKTKSGTKCLCFSNNEEKAFLIDKNGILAVYNLNIRYKLQEESKILYQKDLKEDNFEDFSRICMSGEANHLIVISGLHLIILKQENLQIVNKIINAHACEIFGVLPIPDSSLFLTWANDGYIKLWNISKI</sequence>
<proteinExistence type="predicted"/>
<name>A0A1D3JJF7_PLAMA</name>
<dbReference type="EMBL" id="LT594625">
    <property type="protein sequence ID" value="SBT86513.1"/>
    <property type="molecule type" value="Genomic_DNA"/>
</dbReference>
<evidence type="ECO:0000313" key="3">
    <source>
        <dbReference type="EMBL" id="SBT86513.1"/>
    </source>
</evidence>
<keyword evidence="2" id="KW-1133">Transmembrane helix</keyword>
<dbReference type="InterPro" id="IPR036322">
    <property type="entry name" value="WD40_repeat_dom_sf"/>
</dbReference>
<evidence type="ECO:0000256" key="2">
    <source>
        <dbReference type="SAM" id="Phobius"/>
    </source>
</evidence>
<organism evidence="3 4">
    <name type="scientific">Plasmodium malariae</name>
    <dbReference type="NCBI Taxonomy" id="5858"/>
    <lineage>
        <taxon>Eukaryota</taxon>
        <taxon>Sar</taxon>
        <taxon>Alveolata</taxon>
        <taxon>Apicomplexa</taxon>
        <taxon>Aconoidasida</taxon>
        <taxon>Haemosporida</taxon>
        <taxon>Plasmodiidae</taxon>
        <taxon>Plasmodium</taxon>
        <taxon>Plasmodium (Plasmodium)</taxon>
    </lineage>
</organism>
<dbReference type="PANTHER" id="PTHR44321">
    <property type="entry name" value="TRANSDUCIN BETA-LIKE PROTEIN 2"/>
    <property type="match status" value="1"/>
</dbReference>
<dbReference type="InterPro" id="IPR001680">
    <property type="entry name" value="WD40_rpt"/>
</dbReference>
<gene>
    <name evidence="3" type="primary">PmUG01_04020800</name>
    <name evidence="3" type="ORF">PMUG01_04020800</name>
</gene>
<protein>
    <submittedName>
        <fullName evidence="3">WD repeat-containing protein, putative</fullName>
    </submittedName>
</protein>
<dbReference type="InterPro" id="IPR015943">
    <property type="entry name" value="WD40/YVTN_repeat-like_dom_sf"/>
</dbReference>
<dbReference type="KEGG" id="pmal:PMUG01_04020800"/>
<dbReference type="PROSITE" id="PS50082">
    <property type="entry name" value="WD_REPEATS_2"/>
    <property type="match status" value="1"/>
</dbReference>
<dbReference type="VEuPathDB" id="PlasmoDB:PmUG01_04020800"/>
<dbReference type="OrthoDB" id="346371at2759"/>
<dbReference type="Gene3D" id="2.130.10.10">
    <property type="entry name" value="YVTN repeat-like/Quinoprotein amine dehydrogenase"/>
    <property type="match status" value="2"/>
</dbReference>
<keyword evidence="1" id="KW-0853">WD repeat</keyword>